<keyword evidence="5" id="KW-1185">Reference proteome</keyword>
<accession>A0ABX9LY88</accession>
<feature type="domain" description="Attractin/MKLN-like beta-propeller" evidence="3">
    <location>
        <begin position="115"/>
        <end position="279"/>
    </location>
</feature>
<keyword evidence="1" id="KW-0880">Kelch repeat</keyword>
<dbReference type="SUPFAM" id="SSF50965">
    <property type="entry name" value="Galactose oxidase, central domain"/>
    <property type="match status" value="1"/>
</dbReference>
<organism evidence="4 5">
    <name type="scientific">Leptospira yasudae</name>
    <dbReference type="NCBI Taxonomy" id="2202201"/>
    <lineage>
        <taxon>Bacteria</taxon>
        <taxon>Pseudomonadati</taxon>
        <taxon>Spirochaetota</taxon>
        <taxon>Spirochaetia</taxon>
        <taxon>Leptospirales</taxon>
        <taxon>Leptospiraceae</taxon>
        <taxon>Leptospira</taxon>
    </lineage>
</organism>
<dbReference type="SMART" id="SM00612">
    <property type="entry name" value="Kelch"/>
    <property type="match status" value="2"/>
</dbReference>
<dbReference type="PANTHER" id="PTHR45632:SF3">
    <property type="entry name" value="KELCH-LIKE PROTEIN 32"/>
    <property type="match status" value="1"/>
</dbReference>
<dbReference type="InterPro" id="IPR056737">
    <property type="entry name" value="Beta-prop_ATRN-MKLN-like"/>
</dbReference>
<dbReference type="PANTHER" id="PTHR45632">
    <property type="entry name" value="LD33804P"/>
    <property type="match status" value="1"/>
</dbReference>
<dbReference type="EMBL" id="QHCR01000015">
    <property type="protein sequence ID" value="RHX77498.1"/>
    <property type="molecule type" value="Genomic_DNA"/>
</dbReference>
<dbReference type="SUPFAM" id="SSF117281">
    <property type="entry name" value="Kelch motif"/>
    <property type="match status" value="1"/>
</dbReference>
<comment type="caution">
    <text evidence="4">The sequence shown here is derived from an EMBL/GenBank/DDBJ whole genome shotgun (WGS) entry which is preliminary data.</text>
</comment>
<gene>
    <name evidence="4" type="ORF">DLM77_20990</name>
</gene>
<dbReference type="RefSeq" id="WP_118957996.1">
    <property type="nucleotide sequence ID" value="NZ_QHCR01000015.1"/>
</dbReference>
<dbReference type="InterPro" id="IPR006652">
    <property type="entry name" value="Kelch_1"/>
</dbReference>
<evidence type="ECO:0000313" key="4">
    <source>
        <dbReference type="EMBL" id="RHX77498.1"/>
    </source>
</evidence>
<reference evidence="5" key="1">
    <citation type="submission" date="2018-05" db="EMBL/GenBank/DDBJ databases">
        <title>Leptospira yasudae sp. nov. and Leptospira stimsonii sp. nov., two pathogenic species of the genus Leptospira isolated from environmental sources.</title>
        <authorList>
            <person name="Casanovas-Massana A."/>
            <person name="Hamond C."/>
            <person name="Santos L.A."/>
            <person name="Hacker K.P."/>
            <person name="Balassiano I."/>
            <person name="Medeiros M.A."/>
            <person name="Reis M.G."/>
            <person name="Ko A.I."/>
            <person name="Wunder E.A."/>
        </authorList>
    </citation>
    <scope>NUCLEOTIDE SEQUENCE [LARGE SCALE GENOMIC DNA]</scope>
    <source>
        <strain evidence="5">B21</strain>
    </source>
</reference>
<evidence type="ECO:0000256" key="1">
    <source>
        <dbReference type="ARBA" id="ARBA00022441"/>
    </source>
</evidence>
<evidence type="ECO:0000259" key="3">
    <source>
        <dbReference type="Pfam" id="PF24981"/>
    </source>
</evidence>
<evidence type="ECO:0000313" key="5">
    <source>
        <dbReference type="Proteomes" id="UP000285569"/>
    </source>
</evidence>
<evidence type="ECO:0000256" key="2">
    <source>
        <dbReference type="ARBA" id="ARBA00022737"/>
    </source>
</evidence>
<dbReference type="Gene3D" id="2.120.10.80">
    <property type="entry name" value="Kelch-type beta propeller"/>
    <property type="match status" value="2"/>
</dbReference>
<reference evidence="4 5" key="2">
    <citation type="journal article" date="2020" name="Int. J. Syst. Evol. Microbiol.">
        <title>Leptospira yasudae sp. nov. and Leptospira stimsonii sp. nov., two new species of the pathogenic group isolated from environmental sources.</title>
        <authorList>
            <person name="Casanovas-Massana A."/>
            <person name="Hamond C."/>
            <person name="Santos L.A."/>
            <person name="de Oliveira D."/>
            <person name="Hacker K.P."/>
            <person name="Balassiano I."/>
            <person name="Costa F."/>
            <person name="Medeiros M.A."/>
            <person name="Reis M.G."/>
            <person name="Ko A.I."/>
            <person name="Wunder E.A."/>
        </authorList>
    </citation>
    <scope>NUCLEOTIDE SEQUENCE [LARGE SCALE GENOMIC DNA]</scope>
    <source>
        <strain evidence="4 5">B21</strain>
    </source>
</reference>
<dbReference type="InterPro" id="IPR011043">
    <property type="entry name" value="Gal_Oxase/kelch_b-propeller"/>
</dbReference>
<keyword evidence="2" id="KW-0677">Repeat</keyword>
<dbReference type="InterPro" id="IPR015915">
    <property type="entry name" value="Kelch-typ_b-propeller"/>
</dbReference>
<protein>
    <recommendedName>
        <fullName evidence="3">Attractin/MKLN-like beta-propeller domain-containing protein</fullName>
    </recommendedName>
</protein>
<proteinExistence type="predicted"/>
<dbReference type="Pfam" id="PF24981">
    <property type="entry name" value="Beta-prop_ATRN-LZTR1"/>
    <property type="match status" value="1"/>
</dbReference>
<sequence length="437" mass="46873">MKIRIMLFAIVFSLIQCVANPIEEIQKNNESKAIWFRMAERNGDTARIEWLCSEESKSRILLLGKTFGLIEVPFKSKFHTVTLTSVSTGDKFLVSCGGNSDYTKNSLIGTIEEPAQKIVYHIGGFGDQLSPIAQVDAFIPSQNTWIANITSMPTPRHSSVVLSHLGKIIVFGGRSATTTTSIVESYDPRSNQWTRLTDMPVPLQGHTGVSLNGYVFLFGGSTTPDMTTGTLPPFSIYRFDPSIGLGSWTTITIATPLLDRINASSCVLGGSILLSGGRNPANGTMSVTQDSYSVGLNTTTLRDEADLLIGRFGQGVACSDDFKLNPKRSLAIFIGGSSQTDLLQPPNAINPLSSVEIFDPVPNTIAAGPALPVAIYAPGTYYDSSQDLVYVTGGAVNVNVPSSDIYVLKNPGGAGSSWSKLNSTMPVRRFGHGVAAY</sequence>
<dbReference type="Proteomes" id="UP000285569">
    <property type="component" value="Unassembled WGS sequence"/>
</dbReference>
<name>A0ABX9LY88_9LEPT</name>